<dbReference type="EMBL" id="LR824008">
    <property type="protein sequence ID" value="CAH0604495.1"/>
    <property type="molecule type" value="Genomic_DNA"/>
</dbReference>
<protein>
    <submittedName>
        <fullName evidence="1">Uncharacterized protein</fullName>
    </submittedName>
</protein>
<reference evidence="1" key="1">
    <citation type="submission" date="2021-12" db="EMBL/GenBank/DDBJ databases">
        <authorList>
            <person name="King R."/>
        </authorList>
    </citation>
    <scope>NUCLEOTIDE SEQUENCE</scope>
</reference>
<keyword evidence="2" id="KW-1185">Reference proteome</keyword>
<proteinExistence type="predicted"/>
<gene>
    <name evidence="1" type="ORF">CINC_LOCUS10900</name>
</gene>
<sequence length="109" mass="12230">MCLLGISASINPIIEINPTSIIALAMSDRTHHCSLLQFYSLYVYIVQCRCGQIQIVYSANRINFITFTCHLLSSLESTFPYWLPLDDSGKKTNSGVIASFKVQTIVFPH</sequence>
<name>A0A9P0FZ81_CHRIL</name>
<evidence type="ECO:0000313" key="2">
    <source>
        <dbReference type="Proteomes" id="UP001154114"/>
    </source>
</evidence>
<organism evidence="1 2">
    <name type="scientific">Chrysodeixis includens</name>
    <name type="common">Soybean looper</name>
    <name type="synonym">Pseudoplusia includens</name>
    <dbReference type="NCBI Taxonomy" id="689277"/>
    <lineage>
        <taxon>Eukaryota</taxon>
        <taxon>Metazoa</taxon>
        <taxon>Ecdysozoa</taxon>
        <taxon>Arthropoda</taxon>
        <taxon>Hexapoda</taxon>
        <taxon>Insecta</taxon>
        <taxon>Pterygota</taxon>
        <taxon>Neoptera</taxon>
        <taxon>Endopterygota</taxon>
        <taxon>Lepidoptera</taxon>
        <taxon>Glossata</taxon>
        <taxon>Ditrysia</taxon>
        <taxon>Noctuoidea</taxon>
        <taxon>Noctuidae</taxon>
        <taxon>Plusiinae</taxon>
        <taxon>Chrysodeixis</taxon>
    </lineage>
</organism>
<dbReference type="AlphaFoldDB" id="A0A9P0FZ81"/>
<evidence type="ECO:0000313" key="1">
    <source>
        <dbReference type="EMBL" id="CAH0604495.1"/>
    </source>
</evidence>
<accession>A0A9P0FZ81</accession>
<dbReference type="Proteomes" id="UP001154114">
    <property type="component" value="Chromosome 5"/>
</dbReference>